<dbReference type="STRING" id="360411.AC812_01115"/>
<evidence type="ECO:0000256" key="4">
    <source>
        <dbReference type="ARBA" id="ARBA00023306"/>
    </source>
</evidence>
<dbReference type="Proteomes" id="UP000050514">
    <property type="component" value="Unassembled WGS sequence"/>
</dbReference>
<keyword evidence="2 5" id="KW-0132">Cell division</keyword>
<comment type="similarity">
    <text evidence="5">Belongs to the ScpB family.</text>
</comment>
<evidence type="ECO:0000256" key="5">
    <source>
        <dbReference type="HAMAP-Rule" id="MF_01804"/>
    </source>
</evidence>
<dbReference type="PATRIC" id="fig|360411.5.peg.1926"/>
<dbReference type="AlphaFoldDB" id="A0A0P6XP30"/>
<dbReference type="PANTHER" id="PTHR34298:SF2">
    <property type="entry name" value="SEGREGATION AND CONDENSATION PROTEIN B"/>
    <property type="match status" value="1"/>
</dbReference>
<organism evidence="6 7">
    <name type="scientific">Bellilinea caldifistulae</name>
    <dbReference type="NCBI Taxonomy" id="360411"/>
    <lineage>
        <taxon>Bacteria</taxon>
        <taxon>Bacillati</taxon>
        <taxon>Chloroflexota</taxon>
        <taxon>Anaerolineae</taxon>
        <taxon>Anaerolineales</taxon>
        <taxon>Anaerolineaceae</taxon>
        <taxon>Bellilinea</taxon>
    </lineage>
</organism>
<dbReference type="GO" id="GO:0051304">
    <property type="term" value="P:chromosome separation"/>
    <property type="evidence" value="ECO:0007669"/>
    <property type="project" value="InterPro"/>
</dbReference>
<dbReference type="InterPro" id="IPR036390">
    <property type="entry name" value="WH_DNA-bd_sf"/>
</dbReference>
<evidence type="ECO:0000313" key="6">
    <source>
        <dbReference type="EMBL" id="KPL78369.1"/>
    </source>
</evidence>
<reference evidence="6 7" key="1">
    <citation type="submission" date="2015-07" db="EMBL/GenBank/DDBJ databases">
        <title>Draft genome of Bellilinea caldifistulae DSM 17877.</title>
        <authorList>
            <person name="Hemp J."/>
            <person name="Ward L.M."/>
            <person name="Pace L.A."/>
            <person name="Fischer W.W."/>
        </authorList>
    </citation>
    <scope>NUCLEOTIDE SEQUENCE [LARGE SCALE GENOMIC DNA]</scope>
    <source>
        <strain evidence="6 7">GOMI-1</strain>
    </source>
</reference>
<name>A0A0P6XP30_9CHLR</name>
<accession>A0A0P6XP30</accession>
<dbReference type="SUPFAM" id="SSF46785">
    <property type="entry name" value="Winged helix' DNA-binding domain"/>
    <property type="match status" value="2"/>
</dbReference>
<dbReference type="Gene3D" id="1.10.10.10">
    <property type="entry name" value="Winged helix-like DNA-binding domain superfamily/Winged helix DNA-binding domain"/>
    <property type="match status" value="2"/>
</dbReference>
<comment type="subunit">
    <text evidence="5">Homodimer. Homodimerization may be required to stabilize the binding of ScpA to the Smc head domains. Component of a cohesin-like complex composed of ScpA, ScpB and the Smc homodimer, in which ScpA and ScpB bind to the head domain of Smc. The presence of the three proteins is required for the association of the complex with DNA.</text>
</comment>
<dbReference type="Pfam" id="PF04079">
    <property type="entry name" value="SMC_ScpB"/>
    <property type="match status" value="1"/>
</dbReference>
<keyword evidence="1 5" id="KW-0963">Cytoplasm</keyword>
<proteinExistence type="inferred from homology"/>
<dbReference type="InterPro" id="IPR005234">
    <property type="entry name" value="ScpB_csome_segregation"/>
</dbReference>
<comment type="subcellular location">
    <subcellularLocation>
        <location evidence="5">Cytoplasm</location>
    </subcellularLocation>
    <text evidence="5">Associated with two foci at the outer edges of the nucleoid region in young cells, and at four foci within both cell halves in older cells.</text>
</comment>
<evidence type="ECO:0000256" key="2">
    <source>
        <dbReference type="ARBA" id="ARBA00022618"/>
    </source>
</evidence>
<keyword evidence="3 5" id="KW-0159">Chromosome partition</keyword>
<evidence type="ECO:0000313" key="7">
    <source>
        <dbReference type="Proteomes" id="UP000050514"/>
    </source>
</evidence>
<dbReference type="InterPro" id="IPR036388">
    <property type="entry name" value="WH-like_DNA-bd_sf"/>
</dbReference>
<dbReference type="EMBL" id="LGHJ01000005">
    <property type="protein sequence ID" value="KPL78369.1"/>
    <property type="molecule type" value="Genomic_DNA"/>
</dbReference>
<dbReference type="GO" id="GO:0005737">
    <property type="term" value="C:cytoplasm"/>
    <property type="evidence" value="ECO:0007669"/>
    <property type="project" value="UniProtKB-SubCell"/>
</dbReference>
<evidence type="ECO:0000256" key="1">
    <source>
        <dbReference type="ARBA" id="ARBA00022490"/>
    </source>
</evidence>
<dbReference type="PANTHER" id="PTHR34298">
    <property type="entry name" value="SEGREGATION AND CONDENSATION PROTEIN B"/>
    <property type="match status" value="1"/>
</dbReference>
<keyword evidence="4 5" id="KW-0131">Cell cycle</keyword>
<sequence>MEQAYYSMSEANLPEDQFSLESKLESLLFVAPSPVSAHQLAEALGVHTDEVEQGLRRLSLIFQQGRGLRIQYFQGKYQLTTPAELALLIERFLGLEATSRLSRAALETLAIIAYRQPITRPGIDAVRGVNSDGVLKSLLSKGLVQEVGRAEGPGRPILYGTTMDFLQHFGLNSLDDLPPFELLEQEGVSPEEQKLLKD</sequence>
<keyword evidence="7" id="KW-1185">Reference proteome</keyword>
<dbReference type="GO" id="GO:0051301">
    <property type="term" value="P:cell division"/>
    <property type="evidence" value="ECO:0007669"/>
    <property type="project" value="UniProtKB-KW"/>
</dbReference>
<dbReference type="NCBIfam" id="TIGR00281">
    <property type="entry name" value="SMC-Scp complex subunit ScpB"/>
    <property type="match status" value="1"/>
</dbReference>
<evidence type="ECO:0000256" key="3">
    <source>
        <dbReference type="ARBA" id="ARBA00022829"/>
    </source>
</evidence>
<comment type="function">
    <text evidence="5">Participates in chromosomal partition during cell division. May act via the formation of a condensin-like complex containing Smc and ScpA that pull DNA away from mid-cell into both cell halves.</text>
</comment>
<dbReference type="PIRSF" id="PIRSF019345">
    <property type="entry name" value="ScpB"/>
    <property type="match status" value="1"/>
</dbReference>
<comment type="caution">
    <text evidence="6">The sequence shown here is derived from an EMBL/GenBank/DDBJ whole genome shotgun (WGS) entry which is preliminary data.</text>
</comment>
<gene>
    <name evidence="5" type="primary">scpB</name>
    <name evidence="6" type="ORF">AC812_01115</name>
</gene>
<dbReference type="GO" id="GO:0006260">
    <property type="term" value="P:DNA replication"/>
    <property type="evidence" value="ECO:0007669"/>
    <property type="project" value="UniProtKB-UniRule"/>
</dbReference>
<dbReference type="HAMAP" id="MF_01804">
    <property type="entry name" value="ScpB"/>
    <property type="match status" value="1"/>
</dbReference>
<protein>
    <recommendedName>
        <fullName evidence="5">Segregation and condensation protein B</fullName>
    </recommendedName>
</protein>